<evidence type="ECO:0000256" key="9">
    <source>
        <dbReference type="RuleBase" id="RU003811"/>
    </source>
</evidence>
<feature type="active site" description="Proton acceptor; for glutaminase activity" evidence="7">
    <location>
        <position position="46"/>
    </location>
</feature>
<dbReference type="RefSeq" id="WP_093987603.1">
    <property type="nucleotide sequence ID" value="NZ_FYDD01000002.1"/>
</dbReference>
<name>A0A8J6TS50_9FIRM</name>
<feature type="binding site" evidence="7">
    <location>
        <position position="459"/>
    </location>
    <ligand>
        <name>ATP</name>
        <dbReference type="ChEBI" id="CHEBI:30616"/>
    </ligand>
</feature>
<feature type="binding site" evidence="7">
    <location>
        <position position="121"/>
    </location>
    <ligand>
        <name>L-glutamine</name>
        <dbReference type="ChEBI" id="CHEBI:58359"/>
    </ligand>
</feature>
<evidence type="ECO:0000259" key="10">
    <source>
        <dbReference type="PROSITE" id="PS50263"/>
    </source>
</evidence>
<dbReference type="EMBL" id="JACRTL010000010">
    <property type="protein sequence ID" value="MBC8612011.1"/>
    <property type="molecule type" value="Genomic_DNA"/>
</dbReference>
<dbReference type="GO" id="GO:0008795">
    <property type="term" value="F:NAD+ synthase activity"/>
    <property type="evidence" value="ECO:0007669"/>
    <property type="project" value="UniProtKB-UniRule"/>
</dbReference>
<keyword evidence="3 7" id="KW-0436">Ligase</keyword>
<dbReference type="PIRSF" id="PIRSF006630">
    <property type="entry name" value="NADS_GAT"/>
    <property type="match status" value="1"/>
</dbReference>
<dbReference type="HAMAP" id="MF_02090">
    <property type="entry name" value="NadE_glutamine_dep"/>
    <property type="match status" value="1"/>
</dbReference>
<dbReference type="InterPro" id="IPR041856">
    <property type="entry name" value="NAD+_synth_C"/>
</dbReference>
<evidence type="ECO:0000256" key="1">
    <source>
        <dbReference type="ARBA" id="ARBA00005188"/>
    </source>
</evidence>
<feature type="domain" description="CN hydrolase" evidence="10">
    <location>
        <begin position="6"/>
        <end position="268"/>
    </location>
</feature>
<dbReference type="SUPFAM" id="SSF52402">
    <property type="entry name" value="Adenine nucleotide alpha hydrolases-like"/>
    <property type="match status" value="1"/>
</dbReference>
<feature type="binding site" evidence="7">
    <location>
        <position position="596"/>
    </location>
    <ligand>
        <name>deamido-NAD(+)</name>
        <dbReference type="ChEBI" id="CHEBI:58437"/>
        <note>ligand shared between two neighboring subunits</note>
    </ligand>
</feature>
<feature type="active site" description="For glutaminase activity" evidence="7">
    <location>
        <position position="115"/>
    </location>
</feature>
<keyword evidence="4 7" id="KW-0547">Nucleotide-binding</keyword>
<accession>A0A8J6TS50</accession>
<comment type="similarity">
    <text evidence="9">Belongs to the NAD synthetase family.</text>
</comment>
<keyword evidence="5 7" id="KW-0067">ATP-binding</keyword>
<feature type="active site" description="Nucleophile; for glutaminase activity" evidence="7">
    <location>
        <position position="170"/>
    </location>
</feature>
<comment type="function">
    <text evidence="7">Catalyzes the ATP-dependent amidation of deamido-NAD to form NAD. Uses L-glutamine as a nitrogen source.</text>
</comment>
<dbReference type="Gene3D" id="3.60.110.10">
    <property type="entry name" value="Carbon-nitrogen hydrolase"/>
    <property type="match status" value="1"/>
</dbReference>
<evidence type="ECO:0000313" key="12">
    <source>
        <dbReference type="Proteomes" id="UP000632659"/>
    </source>
</evidence>
<feature type="binding site" evidence="7">
    <location>
        <position position="435"/>
    </location>
    <ligand>
        <name>deamido-NAD(+)</name>
        <dbReference type="ChEBI" id="CHEBI:58437"/>
        <note>ligand shared between two neighboring subunits</note>
    </ligand>
</feature>
<dbReference type="Pfam" id="PF00795">
    <property type="entry name" value="CN_hydrolase"/>
    <property type="match status" value="1"/>
</dbReference>
<evidence type="ECO:0000256" key="3">
    <source>
        <dbReference type="ARBA" id="ARBA00022598"/>
    </source>
</evidence>
<dbReference type="Gene3D" id="1.10.10.1140">
    <property type="entry name" value="Glutamine-dependent NAD+ synthetase, C-terminal domain"/>
    <property type="match status" value="1"/>
</dbReference>
<reference evidence="11" key="1">
    <citation type="submission" date="2020-08" db="EMBL/GenBank/DDBJ databases">
        <title>Genome public.</title>
        <authorList>
            <person name="Liu C."/>
            <person name="Sun Q."/>
        </authorList>
    </citation>
    <scope>NUCLEOTIDE SEQUENCE</scope>
    <source>
        <strain evidence="11">NSJ-15</strain>
    </source>
</reference>
<evidence type="ECO:0000256" key="8">
    <source>
        <dbReference type="PIRNR" id="PIRNR006630"/>
    </source>
</evidence>
<dbReference type="CDD" id="cd00553">
    <property type="entry name" value="NAD_synthase"/>
    <property type="match status" value="1"/>
</dbReference>
<evidence type="ECO:0000256" key="2">
    <source>
        <dbReference type="ARBA" id="ARBA00007145"/>
    </source>
</evidence>
<feature type="binding site" evidence="7">
    <location>
        <begin position="349"/>
        <end position="356"/>
    </location>
    <ligand>
        <name>ATP</name>
        <dbReference type="ChEBI" id="CHEBI:30616"/>
    </ligand>
</feature>
<dbReference type="Pfam" id="PF02540">
    <property type="entry name" value="NAD_synthase"/>
    <property type="match status" value="1"/>
</dbReference>
<keyword evidence="6 7" id="KW-0520">NAD</keyword>
<dbReference type="GO" id="GO:0003952">
    <property type="term" value="F:NAD+ synthase (glutamine-hydrolyzing) activity"/>
    <property type="evidence" value="ECO:0007669"/>
    <property type="project" value="UniProtKB-UniRule"/>
</dbReference>
<evidence type="ECO:0000256" key="6">
    <source>
        <dbReference type="ARBA" id="ARBA00023027"/>
    </source>
</evidence>
<evidence type="ECO:0000256" key="4">
    <source>
        <dbReference type="ARBA" id="ARBA00022741"/>
    </source>
</evidence>
<evidence type="ECO:0000313" key="11">
    <source>
        <dbReference type="EMBL" id="MBC8612011.1"/>
    </source>
</evidence>
<dbReference type="InterPro" id="IPR022310">
    <property type="entry name" value="NAD/GMP_synthase"/>
</dbReference>
<dbReference type="PROSITE" id="PS50263">
    <property type="entry name" value="CN_HYDROLASE"/>
    <property type="match status" value="1"/>
</dbReference>
<dbReference type="NCBIfam" id="TIGR00552">
    <property type="entry name" value="nadE"/>
    <property type="match status" value="1"/>
</dbReference>
<proteinExistence type="inferred from homology"/>
<dbReference type="InterPro" id="IPR003694">
    <property type="entry name" value="NAD_synthase"/>
</dbReference>
<dbReference type="OrthoDB" id="9803818at2"/>
<dbReference type="PANTHER" id="PTHR23090:SF9">
    <property type="entry name" value="GLUTAMINE-DEPENDENT NAD(+) SYNTHETASE"/>
    <property type="match status" value="1"/>
</dbReference>
<dbReference type="NCBIfam" id="NF002730">
    <property type="entry name" value="PRK02628.1"/>
    <property type="match status" value="1"/>
</dbReference>
<dbReference type="GO" id="GO:0009435">
    <property type="term" value="P:NAD+ biosynthetic process"/>
    <property type="evidence" value="ECO:0007669"/>
    <property type="project" value="UniProtKB-UniRule"/>
</dbReference>
<comment type="pathway">
    <text evidence="1 7 8">Cofactor biosynthesis; NAD(+) biosynthesis; NAD(+) from deamido-NAD(+) (L-Gln route): step 1/1.</text>
</comment>
<organism evidence="11 12">
    <name type="scientific">Massiliimalia timonensis</name>
    <dbReference type="NCBI Taxonomy" id="1987501"/>
    <lineage>
        <taxon>Bacteria</taxon>
        <taxon>Bacillati</taxon>
        <taxon>Bacillota</taxon>
        <taxon>Clostridia</taxon>
        <taxon>Eubacteriales</taxon>
        <taxon>Oscillospiraceae</taxon>
        <taxon>Massiliimalia</taxon>
    </lineage>
</organism>
<dbReference type="GO" id="GO:0004359">
    <property type="term" value="F:glutaminase activity"/>
    <property type="evidence" value="ECO:0007669"/>
    <property type="project" value="InterPro"/>
</dbReference>
<sequence length="637" mass="71081">MKYGFIKVAAATPSIRVADCEYNAAQILKTIVRARDAQAKLLVLPELCLTGYTCGDLFLQNTLLHGVFTALEEIRKATAGHDMLVAVGAPLINHQKLYNCAVVFCNGRILGAVPKTNLPNYSEFYEQRHFTPAPAENTTIEIGGKSYPFGTKLLFSYSRFSEFTVGFEICEDLWVANPPSVSHAQAGATIIANLSASDETVGKSAYRRDLVTGQSARLVCGYLYADAGEGESTTDMVFAGHDLIAENGVLLEESDLFSNDLIVSEIDIMRLAEERRRMNTFVHQDAGYEFVTFDFPCRSTELTRFVSPRPFIPYEAGERRVRCKEILTLQAAGLRKRLVHTNARTVVVGLSGGLDSTLALLVAVMAMDSLHRSRKDILAVTMPCFGTTSRTRSNAQLLAEALGVSFEEIPIGEAVSQHFRDIGQDEEQHDVTYENSQARERTQVLMDVANQKNGLVIGTGDLSELALGWATYNGDHMSMYGVNASIPKTLVRHLVAYYADDTSSQTIHDVLYDILDTPVSPELLPAVDGEISQKTEDIVGPYELHDFFLYYILRFGFHPKKVFYLAEYAFQHTYSRETILKWLQVFYRRFFSQQFKRSCLPDGVKVGSVTLSPRGDWRMPSDASAALWMKELEELEE</sequence>
<dbReference type="InterPro" id="IPR014445">
    <property type="entry name" value="Gln-dep_NAD_synthase"/>
</dbReference>
<feature type="binding site" evidence="7">
    <location>
        <position position="464"/>
    </location>
    <ligand>
        <name>deamido-NAD(+)</name>
        <dbReference type="ChEBI" id="CHEBI:58437"/>
        <note>ligand shared between two neighboring subunits</note>
    </ligand>
</feature>
<dbReference type="SUPFAM" id="SSF56317">
    <property type="entry name" value="Carbon-nitrogen hydrolase"/>
    <property type="match status" value="1"/>
</dbReference>
<feature type="binding site" evidence="7">
    <location>
        <position position="197"/>
    </location>
    <ligand>
        <name>L-glutamine</name>
        <dbReference type="ChEBI" id="CHEBI:58359"/>
    </ligand>
</feature>
<feature type="binding site" evidence="7">
    <location>
        <begin position="469"/>
        <end position="472"/>
    </location>
    <ligand>
        <name>deamido-NAD(+)</name>
        <dbReference type="ChEBI" id="CHEBI:58437"/>
        <note>ligand shared between two neighboring subunits</note>
    </ligand>
</feature>
<dbReference type="EC" id="6.3.5.1" evidence="7 8"/>
<comment type="caution">
    <text evidence="11">The sequence shown here is derived from an EMBL/GenBank/DDBJ whole genome shotgun (WGS) entry which is preliminary data.</text>
</comment>
<dbReference type="GO" id="GO:0005524">
    <property type="term" value="F:ATP binding"/>
    <property type="evidence" value="ECO:0007669"/>
    <property type="project" value="UniProtKB-UniRule"/>
</dbReference>
<dbReference type="AlphaFoldDB" id="A0A8J6TS50"/>
<comment type="catalytic activity">
    <reaction evidence="7 8">
        <text>deamido-NAD(+) + L-glutamine + ATP + H2O = L-glutamate + AMP + diphosphate + NAD(+) + H(+)</text>
        <dbReference type="Rhea" id="RHEA:24384"/>
        <dbReference type="ChEBI" id="CHEBI:15377"/>
        <dbReference type="ChEBI" id="CHEBI:15378"/>
        <dbReference type="ChEBI" id="CHEBI:29985"/>
        <dbReference type="ChEBI" id="CHEBI:30616"/>
        <dbReference type="ChEBI" id="CHEBI:33019"/>
        <dbReference type="ChEBI" id="CHEBI:57540"/>
        <dbReference type="ChEBI" id="CHEBI:58359"/>
        <dbReference type="ChEBI" id="CHEBI:58437"/>
        <dbReference type="ChEBI" id="CHEBI:456215"/>
        <dbReference type="EC" id="6.3.5.1"/>
    </reaction>
</comment>
<dbReference type="PANTHER" id="PTHR23090">
    <property type="entry name" value="NH 3 /GLUTAMINE-DEPENDENT NAD + SYNTHETASE"/>
    <property type="match status" value="1"/>
</dbReference>
<feature type="binding site" evidence="7">
    <location>
        <position position="203"/>
    </location>
    <ligand>
        <name>L-glutamine</name>
        <dbReference type="ChEBI" id="CHEBI:58359"/>
    </ligand>
</feature>
<dbReference type="InterPro" id="IPR036526">
    <property type="entry name" value="C-N_Hydrolase_sf"/>
</dbReference>
<dbReference type="InterPro" id="IPR014729">
    <property type="entry name" value="Rossmann-like_a/b/a_fold"/>
</dbReference>
<dbReference type="Gene3D" id="3.40.50.620">
    <property type="entry name" value="HUPs"/>
    <property type="match status" value="1"/>
</dbReference>
<keyword evidence="12" id="KW-1185">Reference proteome</keyword>
<gene>
    <name evidence="7" type="primary">nadE</name>
    <name evidence="11" type="ORF">H8702_13015</name>
</gene>
<dbReference type="UniPathway" id="UPA00253">
    <property type="reaction ID" value="UER00334"/>
</dbReference>
<dbReference type="Proteomes" id="UP000632659">
    <property type="component" value="Unassembled WGS sequence"/>
</dbReference>
<protein>
    <recommendedName>
        <fullName evidence="7 8">Glutamine-dependent NAD(+) synthetase</fullName>
        <ecNumber evidence="7 8">6.3.5.1</ecNumber>
    </recommendedName>
    <alternativeName>
        <fullName evidence="7 8">NAD(+) synthase [glutamine-hydrolyzing]</fullName>
    </alternativeName>
</protein>
<dbReference type="CDD" id="cd07570">
    <property type="entry name" value="GAT_Gln-NAD-synth"/>
    <property type="match status" value="1"/>
</dbReference>
<dbReference type="FunFam" id="1.10.10.1140:FF:000001">
    <property type="entry name" value="Glutamine-dependent NAD(+) synthetase"/>
    <property type="match status" value="1"/>
</dbReference>
<comment type="similarity">
    <text evidence="2 7 8">In the C-terminal section; belongs to the NAD synthetase family.</text>
</comment>
<dbReference type="InterPro" id="IPR003010">
    <property type="entry name" value="C-N_Hydrolase"/>
</dbReference>
<dbReference type="GO" id="GO:0005737">
    <property type="term" value="C:cytoplasm"/>
    <property type="evidence" value="ECO:0007669"/>
    <property type="project" value="InterPro"/>
</dbReference>
<evidence type="ECO:0000256" key="5">
    <source>
        <dbReference type="ARBA" id="ARBA00022840"/>
    </source>
</evidence>
<evidence type="ECO:0000256" key="7">
    <source>
        <dbReference type="HAMAP-Rule" id="MF_02090"/>
    </source>
</evidence>